<name>A0AA40CD91_9PEZI</name>
<comment type="caution">
    <text evidence="2">The sequence shown here is derived from an EMBL/GenBank/DDBJ whole genome shotgun (WGS) entry which is preliminary data.</text>
</comment>
<feature type="domain" description="Ecp2 effector protein-like" evidence="1">
    <location>
        <begin position="25"/>
        <end position="121"/>
    </location>
</feature>
<evidence type="ECO:0000259" key="1">
    <source>
        <dbReference type="Pfam" id="PF14856"/>
    </source>
</evidence>
<organism evidence="2 3">
    <name type="scientific">Bombardia bombarda</name>
    <dbReference type="NCBI Taxonomy" id="252184"/>
    <lineage>
        <taxon>Eukaryota</taxon>
        <taxon>Fungi</taxon>
        <taxon>Dikarya</taxon>
        <taxon>Ascomycota</taxon>
        <taxon>Pezizomycotina</taxon>
        <taxon>Sordariomycetes</taxon>
        <taxon>Sordariomycetidae</taxon>
        <taxon>Sordariales</taxon>
        <taxon>Lasiosphaeriaceae</taxon>
        <taxon>Bombardia</taxon>
    </lineage>
</organism>
<gene>
    <name evidence="2" type="ORF">B0T17DRAFT_513621</name>
</gene>
<dbReference type="AlphaFoldDB" id="A0AA40CD91"/>
<dbReference type="EMBL" id="JAULSR010000001">
    <property type="protein sequence ID" value="KAK0634551.1"/>
    <property type="molecule type" value="Genomic_DNA"/>
</dbReference>
<dbReference type="Pfam" id="PF14856">
    <property type="entry name" value="Hce2"/>
    <property type="match status" value="1"/>
</dbReference>
<protein>
    <submittedName>
        <fullName evidence="2">Necrosis-inducing factor-domain-containing protein</fullName>
    </submittedName>
</protein>
<dbReference type="Proteomes" id="UP001174934">
    <property type="component" value="Unassembled WGS sequence"/>
</dbReference>
<proteinExistence type="predicted"/>
<reference evidence="2" key="1">
    <citation type="submission" date="2023-06" db="EMBL/GenBank/DDBJ databases">
        <title>Genome-scale phylogeny and comparative genomics of the fungal order Sordariales.</title>
        <authorList>
            <consortium name="Lawrence Berkeley National Laboratory"/>
            <person name="Hensen N."/>
            <person name="Bonometti L."/>
            <person name="Westerberg I."/>
            <person name="Brannstrom I.O."/>
            <person name="Guillou S."/>
            <person name="Cros-Aarteil S."/>
            <person name="Calhoun S."/>
            <person name="Haridas S."/>
            <person name="Kuo A."/>
            <person name="Mondo S."/>
            <person name="Pangilinan J."/>
            <person name="Riley R."/>
            <person name="LaButti K."/>
            <person name="Andreopoulos B."/>
            <person name="Lipzen A."/>
            <person name="Chen C."/>
            <person name="Yanf M."/>
            <person name="Daum C."/>
            <person name="Ng V."/>
            <person name="Clum A."/>
            <person name="Steindorff A."/>
            <person name="Ohm R."/>
            <person name="Martin F."/>
            <person name="Silar P."/>
            <person name="Natvig D."/>
            <person name="Lalanne C."/>
            <person name="Gautier V."/>
            <person name="Ament-velasquez S.L."/>
            <person name="Kruys A."/>
            <person name="Hutchinson M.I."/>
            <person name="Powell A.J."/>
            <person name="Barry K."/>
            <person name="Miller A.N."/>
            <person name="Grigoriev I.V."/>
            <person name="Debuchy R."/>
            <person name="Gladieux P."/>
            <person name="Thoren M.H."/>
            <person name="Johannesson H."/>
        </authorList>
    </citation>
    <scope>NUCLEOTIDE SEQUENCE</scope>
    <source>
        <strain evidence="2">SMH3391-2</strain>
    </source>
</reference>
<evidence type="ECO:0000313" key="2">
    <source>
        <dbReference type="EMBL" id="KAK0634551.1"/>
    </source>
</evidence>
<evidence type="ECO:0000313" key="3">
    <source>
        <dbReference type="Proteomes" id="UP001174934"/>
    </source>
</evidence>
<keyword evidence="3" id="KW-1185">Reference proteome</keyword>
<sequence length="140" mass="15167">MPIPPAPTLVESKAGKRDAVHNQQCSASLDLLDQTSNTSPLASDCLVIASNIKNGGEWKFESGSHHQLVQFGTCAFGVETPGTPWGHELRIGNKDIIDAISESVTQFATGGKLNSLGYMYCYARALALPNRVKWGIYHNH</sequence>
<dbReference type="InterPro" id="IPR029226">
    <property type="entry name" value="Ecp2-like"/>
</dbReference>
<accession>A0AA40CD91</accession>